<dbReference type="GO" id="GO:0003676">
    <property type="term" value="F:nucleic acid binding"/>
    <property type="evidence" value="ECO:0007669"/>
    <property type="project" value="InterPro"/>
</dbReference>
<comment type="cofactor">
    <cofactor evidence="6">
        <name>a divalent metal cation</name>
        <dbReference type="ChEBI" id="CHEBI:60240"/>
    </cofactor>
</comment>
<dbReference type="PROSITE" id="PS50967">
    <property type="entry name" value="HRDC"/>
    <property type="match status" value="1"/>
</dbReference>
<dbReference type="SMART" id="SM00341">
    <property type="entry name" value="HRDC"/>
    <property type="match status" value="1"/>
</dbReference>
<dbReference type="AlphaFoldDB" id="A0A919CPB6"/>
<dbReference type="HAMAP" id="MF_01899">
    <property type="entry name" value="RNase_D"/>
    <property type="match status" value="1"/>
</dbReference>
<dbReference type="InterPro" id="IPR012337">
    <property type="entry name" value="RNaseH-like_sf"/>
</dbReference>
<evidence type="ECO:0000256" key="1">
    <source>
        <dbReference type="ARBA" id="ARBA00022490"/>
    </source>
</evidence>
<dbReference type="InterPro" id="IPR002562">
    <property type="entry name" value="3'-5'_exonuclease_dom"/>
</dbReference>
<keyword evidence="3 6" id="KW-0540">Nuclease</keyword>
<dbReference type="SMART" id="SM00474">
    <property type="entry name" value="35EXOc"/>
    <property type="match status" value="1"/>
</dbReference>
<dbReference type="CDD" id="cd06142">
    <property type="entry name" value="RNaseD_exo"/>
    <property type="match status" value="1"/>
</dbReference>
<evidence type="ECO:0000256" key="6">
    <source>
        <dbReference type="HAMAP-Rule" id="MF_01899"/>
    </source>
</evidence>
<evidence type="ECO:0000256" key="2">
    <source>
        <dbReference type="ARBA" id="ARBA00022694"/>
    </source>
</evidence>
<dbReference type="Pfam" id="PF01612">
    <property type="entry name" value="DNA_pol_A_exo1"/>
    <property type="match status" value="1"/>
</dbReference>
<evidence type="ECO:0000313" key="9">
    <source>
        <dbReference type="Proteomes" id="UP000630353"/>
    </source>
</evidence>
<reference evidence="8" key="2">
    <citation type="submission" date="2020-09" db="EMBL/GenBank/DDBJ databases">
        <authorList>
            <person name="Sun Q."/>
            <person name="Kim S."/>
        </authorList>
    </citation>
    <scope>NUCLEOTIDE SEQUENCE</scope>
    <source>
        <strain evidence="8">KCTC 42651</strain>
    </source>
</reference>
<reference evidence="8" key="1">
    <citation type="journal article" date="2014" name="Int. J. Syst. Evol. Microbiol.">
        <title>Complete genome sequence of Corynebacterium casei LMG S-19264T (=DSM 44701T), isolated from a smear-ripened cheese.</title>
        <authorList>
            <consortium name="US DOE Joint Genome Institute (JGI-PGF)"/>
            <person name="Walter F."/>
            <person name="Albersmeier A."/>
            <person name="Kalinowski J."/>
            <person name="Ruckert C."/>
        </authorList>
    </citation>
    <scope>NUCLEOTIDE SEQUENCE</scope>
    <source>
        <strain evidence="8">KCTC 42651</strain>
    </source>
</reference>
<evidence type="ECO:0000313" key="8">
    <source>
        <dbReference type="EMBL" id="GHD49534.1"/>
    </source>
</evidence>
<sequence>MTLVTDTASLAALCDRLARERFVAVDTEFMRDKTYYAKLCLVQLAGAEEAVAVDTLAPGLDLAPLYGLMADPGVLKVFHAARQDVEIFVHQADAVPAPLFDTQIAAMVCGFGDAVSYDRLVRGLTGVRLDKTSRFTDWSHRPLTPRQVDYALADVIHLRPAYERLHRRLEKTGRLDWLSEEMAVLTDPATYRVAPDDAWRRLKIRSTKPKFLTVLRELAAWREREAQTRDVPRNRILRDDALVDVAAQMPQSPDELARSRAFNRDSSNGKTGRAILEAVERALSLPKDQWPTLPEPAEAPQGRQPVADLLRVLLKIKCEESDVAPKLIASSDDLDAIAASDDADVPALKGWRREVFGEAALAVKHGRLGLVYDPAKDRVTLVEVPG</sequence>
<keyword evidence="1 6" id="KW-0963">Cytoplasm</keyword>
<gene>
    <name evidence="6 8" type="primary">rnd</name>
    <name evidence="8" type="ORF">GCM10017083_21910</name>
</gene>
<dbReference type="InterPro" id="IPR044876">
    <property type="entry name" value="HRDC_dom_sf"/>
</dbReference>
<comment type="subcellular location">
    <subcellularLocation>
        <location evidence="6">Cytoplasm</location>
    </subcellularLocation>
</comment>
<dbReference type="SUPFAM" id="SSF47819">
    <property type="entry name" value="HRDC-like"/>
    <property type="match status" value="2"/>
</dbReference>
<dbReference type="PANTHER" id="PTHR47649">
    <property type="entry name" value="RIBONUCLEASE D"/>
    <property type="match status" value="1"/>
</dbReference>
<dbReference type="GO" id="GO:0008408">
    <property type="term" value="F:3'-5' exonuclease activity"/>
    <property type="evidence" value="ECO:0007669"/>
    <property type="project" value="InterPro"/>
</dbReference>
<dbReference type="GO" id="GO:0042780">
    <property type="term" value="P:tRNA 3'-end processing"/>
    <property type="evidence" value="ECO:0007669"/>
    <property type="project" value="UniProtKB-UniRule"/>
</dbReference>
<dbReference type="InterPro" id="IPR002121">
    <property type="entry name" value="HRDC_dom"/>
</dbReference>
<dbReference type="InterPro" id="IPR036397">
    <property type="entry name" value="RNaseH_sf"/>
</dbReference>
<dbReference type="EMBL" id="BMZS01000004">
    <property type="protein sequence ID" value="GHD49534.1"/>
    <property type="molecule type" value="Genomic_DNA"/>
</dbReference>
<keyword evidence="4 6" id="KW-0378">Hydrolase</keyword>
<keyword evidence="2 6" id="KW-0819">tRNA processing</keyword>
<name>A0A919CPB6_9PROT</name>
<comment type="function">
    <text evidence="6">Exonuclease involved in the 3' processing of various precursor tRNAs. Initiates hydrolysis at the 3'-terminus of an RNA molecule and releases 5'-mononucleotides.</text>
</comment>
<accession>A0A919CPB6</accession>
<dbReference type="Pfam" id="PF00570">
    <property type="entry name" value="HRDC"/>
    <property type="match status" value="1"/>
</dbReference>
<dbReference type="InterPro" id="IPR010997">
    <property type="entry name" value="HRDC-like_sf"/>
</dbReference>
<dbReference type="InterPro" id="IPR006292">
    <property type="entry name" value="RNase_D"/>
</dbReference>
<dbReference type="NCBIfam" id="TIGR01388">
    <property type="entry name" value="rnd"/>
    <property type="match status" value="1"/>
</dbReference>
<dbReference type="GO" id="GO:0000166">
    <property type="term" value="F:nucleotide binding"/>
    <property type="evidence" value="ECO:0007669"/>
    <property type="project" value="InterPro"/>
</dbReference>
<keyword evidence="9" id="KW-1185">Reference proteome</keyword>
<dbReference type="GO" id="GO:0033890">
    <property type="term" value="F:ribonuclease D activity"/>
    <property type="evidence" value="ECO:0007669"/>
    <property type="project" value="UniProtKB-UniRule"/>
</dbReference>
<evidence type="ECO:0000259" key="7">
    <source>
        <dbReference type="PROSITE" id="PS50967"/>
    </source>
</evidence>
<feature type="domain" description="HRDC" evidence="7">
    <location>
        <begin position="208"/>
        <end position="289"/>
    </location>
</feature>
<dbReference type="InterPro" id="IPR051086">
    <property type="entry name" value="RNase_D-like"/>
</dbReference>
<dbReference type="Gene3D" id="1.10.150.80">
    <property type="entry name" value="HRDC domain"/>
    <property type="match status" value="1"/>
</dbReference>
<evidence type="ECO:0000256" key="3">
    <source>
        <dbReference type="ARBA" id="ARBA00022722"/>
    </source>
</evidence>
<dbReference type="PANTHER" id="PTHR47649:SF1">
    <property type="entry name" value="RIBONUCLEASE D"/>
    <property type="match status" value="1"/>
</dbReference>
<comment type="catalytic activity">
    <reaction evidence="6">
        <text>Exonucleolytic cleavage that removes extra residues from the 3'-terminus of tRNA to produce 5'-mononucleotides.</text>
        <dbReference type="EC" id="3.1.13.5"/>
    </reaction>
</comment>
<dbReference type="Proteomes" id="UP000630353">
    <property type="component" value="Unassembled WGS sequence"/>
</dbReference>
<dbReference type="GO" id="GO:0005737">
    <property type="term" value="C:cytoplasm"/>
    <property type="evidence" value="ECO:0007669"/>
    <property type="project" value="UniProtKB-SubCell"/>
</dbReference>
<organism evidence="8 9">
    <name type="scientific">Thalassobaculum fulvum</name>
    <dbReference type="NCBI Taxonomy" id="1633335"/>
    <lineage>
        <taxon>Bacteria</taxon>
        <taxon>Pseudomonadati</taxon>
        <taxon>Pseudomonadota</taxon>
        <taxon>Alphaproteobacteria</taxon>
        <taxon>Rhodospirillales</taxon>
        <taxon>Thalassobaculaceae</taxon>
        <taxon>Thalassobaculum</taxon>
    </lineage>
</organism>
<evidence type="ECO:0000256" key="5">
    <source>
        <dbReference type="ARBA" id="ARBA00022839"/>
    </source>
</evidence>
<proteinExistence type="inferred from homology"/>
<evidence type="ECO:0000256" key="4">
    <source>
        <dbReference type="ARBA" id="ARBA00022801"/>
    </source>
</evidence>
<comment type="similarity">
    <text evidence="6">Belongs to the RNase D family.</text>
</comment>
<protein>
    <recommendedName>
        <fullName evidence="6">Ribonuclease D</fullName>
        <shortName evidence="6">RNase D</shortName>
        <ecNumber evidence="6">3.1.13.5</ecNumber>
    </recommendedName>
</protein>
<comment type="caution">
    <text evidence="8">The sequence shown here is derived from an EMBL/GenBank/DDBJ whole genome shotgun (WGS) entry which is preliminary data.</text>
</comment>
<keyword evidence="5 6" id="KW-0269">Exonuclease</keyword>
<dbReference type="SUPFAM" id="SSF53098">
    <property type="entry name" value="Ribonuclease H-like"/>
    <property type="match status" value="1"/>
</dbReference>
<dbReference type="EC" id="3.1.13.5" evidence="6"/>
<dbReference type="Gene3D" id="3.30.420.10">
    <property type="entry name" value="Ribonuclease H-like superfamily/Ribonuclease H"/>
    <property type="match status" value="1"/>
</dbReference>
<dbReference type="RefSeq" id="WP_189989294.1">
    <property type="nucleotide sequence ID" value="NZ_BMZS01000004.1"/>
</dbReference>